<dbReference type="InterPro" id="IPR016619">
    <property type="entry name" value="UCP014439_ACT"/>
</dbReference>
<dbReference type="Pfam" id="PF24367">
    <property type="entry name" value="DUF7523"/>
    <property type="match status" value="1"/>
</dbReference>
<dbReference type="Pfam" id="PF13840">
    <property type="entry name" value="ACT_7"/>
    <property type="match status" value="1"/>
</dbReference>
<evidence type="ECO:0000313" key="2">
    <source>
        <dbReference type="EMBL" id="EQD52547.1"/>
    </source>
</evidence>
<reference evidence="2" key="2">
    <citation type="journal article" date="2014" name="ISME J.">
        <title>Microbial stratification in low pH oxic and suboxic macroscopic growths along an acid mine drainage.</title>
        <authorList>
            <person name="Mendez-Garcia C."/>
            <person name="Mesa V."/>
            <person name="Sprenger R.R."/>
            <person name="Richter M."/>
            <person name="Diez M.S."/>
            <person name="Solano J."/>
            <person name="Bargiela R."/>
            <person name="Golyshina O.V."/>
            <person name="Manteca A."/>
            <person name="Ramos J.L."/>
            <person name="Gallego J.R."/>
            <person name="Llorente I."/>
            <person name="Martins Dos Santos V.A."/>
            <person name="Jensen O.N."/>
            <person name="Pelaez A.I."/>
            <person name="Sanchez J."/>
            <person name="Ferrer M."/>
        </authorList>
    </citation>
    <scope>NUCLEOTIDE SEQUENCE</scope>
</reference>
<dbReference type="InterPro" id="IPR002912">
    <property type="entry name" value="ACT_dom"/>
</dbReference>
<dbReference type="InterPro" id="IPR027795">
    <property type="entry name" value="CASTOR_ACT_dom"/>
</dbReference>
<name>T1A6G9_9ZZZZ</name>
<gene>
    <name evidence="2" type="ORF">B1B_10675</name>
</gene>
<dbReference type="SUPFAM" id="SSF55021">
    <property type="entry name" value="ACT-like"/>
    <property type="match status" value="1"/>
</dbReference>
<dbReference type="PROSITE" id="PS51671">
    <property type="entry name" value="ACT"/>
    <property type="match status" value="1"/>
</dbReference>
<dbReference type="Gene3D" id="3.30.2130.10">
    <property type="entry name" value="VC0802-like"/>
    <property type="match status" value="1"/>
</dbReference>
<dbReference type="AlphaFoldDB" id="T1A6G9"/>
<evidence type="ECO:0000259" key="1">
    <source>
        <dbReference type="PROSITE" id="PS51671"/>
    </source>
</evidence>
<reference evidence="2" key="1">
    <citation type="submission" date="2013-08" db="EMBL/GenBank/DDBJ databases">
        <authorList>
            <person name="Mendez C."/>
            <person name="Richter M."/>
            <person name="Ferrer M."/>
            <person name="Sanchez J."/>
        </authorList>
    </citation>
    <scope>NUCLEOTIDE SEQUENCE</scope>
</reference>
<dbReference type="InterPro" id="IPR055945">
    <property type="entry name" value="DUF7523"/>
</dbReference>
<dbReference type="PIRSF" id="PIRSF014439">
    <property type="entry name" value="APE1894_ACT"/>
    <property type="match status" value="1"/>
</dbReference>
<dbReference type="EMBL" id="AUZY01006949">
    <property type="protein sequence ID" value="EQD52547.1"/>
    <property type="molecule type" value="Genomic_DNA"/>
</dbReference>
<dbReference type="InterPro" id="IPR045865">
    <property type="entry name" value="ACT-like_dom_sf"/>
</dbReference>
<proteinExistence type="predicted"/>
<feature type="domain" description="ACT" evidence="1">
    <location>
        <begin position="197"/>
        <end position="254"/>
    </location>
</feature>
<comment type="caution">
    <text evidence="2">The sequence shown here is derived from an EMBL/GenBank/DDBJ whole genome shotgun (WGS) entry which is preliminary data.</text>
</comment>
<sequence length="254" mass="28275">MRVSISWGFDKTMKEGGVYKYHLTVIGQAGLVCQISDIMSNSDRTTARAVREWIDARPAVTEALRLGIANHSAIARKIEEEIGTEHLEAIVAACRRYPLGPEHESREKTVRRVLSKSRIETRSKVATITVDQGVDVLRRLGDVVEEILDENSICRLIQVSRGTVIVIDEDSVPRFTRKLRESQIISVRRGLVELAVTSPESIEETPGLLARLTSVLSTRSINIVQAMSCYTDTIFVLERDDMSEAIDALSRALG</sequence>
<organism evidence="2">
    <name type="scientific">mine drainage metagenome</name>
    <dbReference type="NCBI Taxonomy" id="410659"/>
    <lineage>
        <taxon>unclassified sequences</taxon>
        <taxon>metagenomes</taxon>
        <taxon>ecological metagenomes</taxon>
    </lineage>
</organism>
<protein>
    <submittedName>
        <fullName evidence="2">Uncharacterized conserved protein UCP014439, ACT</fullName>
    </submittedName>
</protein>
<accession>T1A6G9</accession>